<dbReference type="AlphaFoldDB" id="A0A8H7HNC0"/>
<evidence type="ECO:0000256" key="1">
    <source>
        <dbReference type="SAM" id="MobiDB-lite"/>
    </source>
</evidence>
<comment type="caution">
    <text evidence="3">The sequence shown here is derived from an EMBL/GenBank/DDBJ whole genome shotgun (WGS) entry which is preliminary data.</text>
</comment>
<sequence length="1122" mass="126398">MQHISINNMPNEVLVRILHSCDYITIIRNAHKTVSSSISLQLHIELEINGLEIADGSSKGTPNYSLSLKELRDYQDAWFNMKFSPMVQQPIGNPDIDVPNWGLRNNIYYGDSRISTPDLEDEDDYFVDRTQVVALGSSDIPPPTNFQKKFAFCEPDPQQDLAVLVEDEQQSSQVVRFHLHSLTTGQPHPLAEHPIITVSFDIEFLRVNALMGEAVSADPEIMGNYFLVTLEWREASCDISETLLWDWKTGMLLARIQENNAIDCAFLDKEHFLAYSALPGHDHKPSHTALLVYRIPTVSLDLKEVPPNADFCPTSYSNSSPVLILEFPKLKASWRLTGQHLASRLEPLPGDVVCTKSATFLCSRVNTLFLHFRIRNALTWDSYASRSREGASASYRICVSTHYLFRHLKECSLEDIPTRSIPWSQWGTKSTRWFMDDDSVEHMAPNLYGSQYVRATTIKSGTSQLLSIVNFNTPTIMRQAYISTSSSRAKRTSADKAEKTAVLGGKGLTAGRLFQTRISSAKIPMPDFGMPLNHEIFTETIGRDMKTVLHKGLKESVESNLPYRVVTKAQRMPLHGHWRVIGEYLVGIILTNFPVEVIISILHCCHYRTILRFSMTSRKAHKVVRESISLQLHIELEVNGLEIASIDRSANANVDYRLILQELKDYQDDELCVLILGPESVKSLPALDDSPVHHLRDGKYIGIFHEQTPGDGQVGVYRPFDHIQVADLNTLALSPPLKLREFHAFTADPKQNLTVLIEYDGQWFMFQHIYIHFYDITTGQPHPLAHFPILTVQLTEFSESTVPAYGGSPREDQIGLLVYRIPSPATGKPQYPPTNPVKIYTANHIRINPMLVAEFPKVQPMYKIAMYETEEPLALPGDLVFNKSAEVVRSHITTLSLCLFLQGPDRDRTNPIIILPYYSIFVNTNFIINYLSDNSSEGCVRIPWAHWGPTSTRWFSNGELSSAVTRGGFDVPYPHGSLHLGYAKENTGFTPTLTTHEFNPQIVRRHMLSSNNKERFDENNYGSGCTVDDHPKNSSSSNAGTNIYREPPKVVAESTVMHIGFEHPIESNLPYLIGPGVELENPYRCVVWRIHNDYLVGTVSGTTPMLPKLTTLVSKGTANLAL</sequence>
<dbReference type="InterPro" id="IPR001810">
    <property type="entry name" value="F-box_dom"/>
</dbReference>
<feature type="non-terminal residue" evidence="3">
    <location>
        <position position="1"/>
    </location>
</feature>
<feature type="region of interest" description="Disordered" evidence="1">
    <location>
        <begin position="1023"/>
        <end position="1043"/>
    </location>
</feature>
<evidence type="ECO:0000313" key="3">
    <source>
        <dbReference type="EMBL" id="KAF8699688.1"/>
    </source>
</evidence>
<feature type="domain" description="F-box" evidence="2">
    <location>
        <begin position="590"/>
        <end position="627"/>
    </location>
</feature>
<dbReference type="OrthoDB" id="2745718at2759"/>
<organism evidence="3 4">
    <name type="scientific">Rhizoctonia solani</name>
    <dbReference type="NCBI Taxonomy" id="456999"/>
    <lineage>
        <taxon>Eukaryota</taxon>
        <taxon>Fungi</taxon>
        <taxon>Dikarya</taxon>
        <taxon>Basidiomycota</taxon>
        <taxon>Agaricomycotina</taxon>
        <taxon>Agaricomycetes</taxon>
        <taxon>Cantharellales</taxon>
        <taxon>Ceratobasidiaceae</taxon>
        <taxon>Rhizoctonia</taxon>
    </lineage>
</organism>
<keyword evidence="3" id="KW-0675">Receptor</keyword>
<evidence type="ECO:0000259" key="2">
    <source>
        <dbReference type="Pfam" id="PF00646"/>
    </source>
</evidence>
<dbReference type="Proteomes" id="UP000602905">
    <property type="component" value="Unassembled WGS sequence"/>
</dbReference>
<dbReference type="CDD" id="cd09917">
    <property type="entry name" value="F-box_SF"/>
    <property type="match status" value="1"/>
</dbReference>
<gene>
    <name evidence="3" type="ORF">RHS03_06963</name>
</gene>
<name>A0A8H7HNC0_9AGAM</name>
<dbReference type="Pfam" id="PF00646">
    <property type="entry name" value="F-box"/>
    <property type="match status" value="1"/>
</dbReference>
<proteinExistence type="predicted"/>
<dbReference type="EMBL" id="JACYCD010000238">
    <property type="protein sequence ID" value="KAF8699688.1"/>
    <property type="molecule type" value="Genomic_DNA"/>
</dbReference>
<accession>A0A8H7HNC0</accession>
<protein>
    <submittedName>
        <fullName evidence="3">A Receptor for Ubiquitination Targets</fullName>
    </submittedName>
</protein>
<reference evidence="3" key="1">
    <citation type="submission" date="2020-09" db="EMBL/GenBank/DDBJ databases">
        <title>Comparative genome analyses of four rice-infecting Rhizoctonia solani isolates reveal extensive enrichment of homogalacturonan modification genes.</title>
        <authorList>
            <person name="Lee D.-Y."/>
            <person name="Jeon J."/>
            <person name="Kim K.-T."/>
            <person name="Cheong K."/>
            <person name="Song H."/>
            <person name="Choi G."/>
            <person name="Ko J."/>
            <person name="Opiyo S.O."/>
            <person name="Zuo S."/>
            <person name="Madhav S."/>
            <person name="Lee Y.-H."/>
            <person name="Wang G.-L."/>
        </authorList>
    </citation>
    <scope>NUCLEOTIDE SEQUENCE</scope>
    <source>
        <strain evidence="3">AG1-IA WGL</strain>
    </source>
</reference>
<evidence type="ECO:0000313" key="4">
    <source>
        <dbReference type="Proteomes" id="UP000602905"/>
    </source>
</evidence>